<protein>
    <submittedName>
        <fullName evidence="3">Sensor histidine kinase</fullName>
    </submittedName>
</protein>
<dbReference type="CDD" id="cd16935">
    <property type="entry name" value="HATPase_AgrC-ComD-like"/>
    <property type="match status" value="1"/>
</dbReference>
<accession>A0A9D1P1R8</accession>
<reference evidence="3" key="1">
    <citation type="submission" date="2020-10" db="EMBL/GenBank/DDBJ databases">
        <authorList>
            <person name="Gilroy R."/>
        </authorList>
    </citation>
    <scope>NUCLEOTIDE SEQUENCE</scope>
    <source>
        <strain evidence="3">CHK188-20938</strain>
    </source>
</reference>
<dbReference type="EMBL" id="DVOO01000011">
    <property type="protein sequence ID" value="HIV24993.1"/>
    <property type="molecule type" value="Genomic_DNA"/>
</dbReference>
<dbReference type="AlphaFoldDB" id="A0A9D1P1R8"/>
<dbReference type="InterPro" id="IPR032834">
    <property type="entry name" value="NatK-like_C"/>
</dbReference>
<dbReference type="InterPro" id="IPR036890">
    <property type="entry name" value="HATPase_C_sf"/>
</dbReference>
<dbReference type="PANTHER" id="PTHR40448">
    <property type="entry name" value="TWO-COMPONENT SENSOR HISTIDINE KINASE"/>
    <property type="match status" value="1"/>
</dbReference>
<organism evidence="3 4">
    <name type="scientific">Candidatus Scatomonas pullistercoris</name>
    <dbReference type="NCBI Taxonomy" id="2840920"/>
    <lineage>
        <taxon>Bacteria</taxon>
        <taxon>Bacillati</taxon>
        <taxon>Bacillota</taxon>
        <taxon>Clostridia</taxon>
        <taxon>Lachnospirales</taxon>
        <taxon>Lachnospiraceae</taxon>
        <taxon>Lachnospiraceae incertae sedis</taxon>
        <taxon>Candidatus Scatomonas</taxon>
    </lineage>
</organism>
<feature type="transmembrane region" description="Helical" evidence="1">
    <location>
        <begin position="62"/>
        <end position="80"/>
    </location>
</feature>
<dbReference type="Gene3D" id="3.30.565.10">
    <property type="entry name" value="Histidine kinase-like ATPase, C-terminal domain"/>
    <property type="match status" value="1"/>
</dbReference>
<gene>
    <name evidence="3" type="ORF">IAB71_04270</name>
</gene>
<keyword evidence="3" id="KW-0418">Kinase</keyword>
<feature type="domain" description="Sensor histidine kinase NatK-like C-terminal" evidence="2">
    <location>
        <begin position="322"/>
        <end position="415"/>
    </location>
</feature>
<dbReference type="GO" id="GO:0042802">
    <property type="term" value="F:identical protein binding"/>
    <property type="evidence" value="ECO:0007669"/>
    <property type="project" value="TreeGrafter"/>
</dbReference>
<evidence type="ECO:0000313" key="3">
    <source>
        <dbReference type="EMBL" id="HIV24993.1"/>
    </source>
</evidence>
<feature type="transmembrane region" description="Helical" evidence="1">
    <location>
        <begin position="186"/>
        <end position="206"/>
    </location>
</feature>
<keyword evidence="1" id="KW-0812">Transmembrane</keyword>
<dbReference type="SUPFAM" id="SSF55874">
    <property type="entry name" value="ATPase domain of HSP90 chaperone/DNA topoisomerase II/histidine kinase"/>
    <property type="match status" value="1"/>
</dbReference>
<dbReference type="PANTHER" id="PTHR40448:SF1">
    <property type="entry name" value="TWO-COMPONENT SENSOR HISTIDINE KINASE"/>
    <property type="match status" value="1"/>
</dbReference>
<keyword evidence="1" id="KW-1133">Transmembrane helix</keyword>
<proteinExistence type="predicted"/>
<keyword evidence="3" id="KW-0808">Transferase</keyword>
<dbReference type="Pfam" id="PF14501">
    <property type="entry name" value="HATPase_c_5"/>
    <property type="match status" value="1"/>
</dbReference>
<evidence type="ECO:0000259" key="2">
    <source>
        <dbReference type="Pfam" id="PF14501"/>
    </source>
</evidence>
<name>A0A9D1P1R8_9FIRM</name>
<dbReference type="GO" id="GO:0016301">
    <property type="term" value="F:kinase activity"/>
    <property type="evidence" value="ECO:0007669"/>
    <property type="project" value="UniProtKB-KW"/>
</dbReference>
<feature type="transmembrane region" description="Helical" evidence="1">
    <location>
        <begin position="87"/>
        <end position="105"/>
    </location>
</feature>
<reference evidence="3" key="2">
    <citation type="journal article" date="2021" name="PeerJ">
        <title>Extensive microbial diversity within the chicken gut microbiome revealed by metagenomics and culture.</title>
        <authorList>
            <person name="Gilroy R."/>
            <person name="Ravi A."/>
            <person name="Getino M."/>
            <person name="Pursley I."/>
            <person name="Horton D.L."/>
            <person name="Alikhan N.F."/>
            <person name="Baker D."/>
            <person name="Gharbi K."/>
            <person name="Hall N."/>
            <person name="Watson M."/>
            <person name="Adriaenssens E.M."/>
            <person name="Foster-Nyarko E."/>
            <person name="Jarju S."/>
            <person name="Secka A."/>
            <person name="Antonio M."/>
            <person name="Oren A."/>
            <person name="Chaudhuri R.R."/>
            <person name="La Ragione R."/>
            <person name="Hildebrand F."/>
            <person name="Pallen M.J."/>
        </authorList>
    </citation>
    <scope>NUCLEOTIDE SEQUENCE</scope>
    <source>
        <strain evidence="3">CHK188-20938</strain>
    </source>
</reference>
<evidence type="ECO:0000256" key="1">
    <source>
        <dbReference type="SAM" id="Phobius"/>
    </source>
</evidence>
<sequence length="416" mass="47154">MTAQYIEDGLSLVYWFVKFSFCFQYLDLLYAPAENDRAGSGTAVTGAVFVSVLAAAETAAGRPLSLMVFCFGAAAAFLLARQRYQEAGLLLAGHILFYLLCFQLLDHLLVLFPAGRQMHIRWGLIYYPAAALLCPAFCAVFRRLYLRRGIRIGAGWLLAFDCAGTVGILLAQENFPADMSPEAEVAWRFLLIFLAVLFLLFAASAVRQQNRHKMQILEMRRSMLEENYRNVLRMYRRNARLFHDFRAHLRIIRSYVEENRREECLRYLDELGGSGETAGSKVRTGNQILDLILNCKEQEAQERGIRMRVEADRLGELPVQDSDLCAICSNLLDNALEHCDREEPSVEVKLRKRNDLFLLVVRNRFRQGRAGSGDGRDASLHGIGLESVRLSVEKNQGNLEIREEGKIYEAAVMLPL</sequence>
<evidence type="ECO:0000313" key="4">
    <source>
        <dbReference type="Proteomes" id="UP000824169"/>
    </source>
</evidence>
<feature type="transmembrane region" description="Helical" evidence="1">
    <location>
        <begin position="12"/>
        <end position="31"/>
    </location>
</feature>
<dbReference type="Proteomes" id="UP000824169">
    <property type="component" value="Unassembled WGS sequence"/>
</dbReference>
<feature type="transmembrane region" description="Helical" evidence="1">
    <location>
        <begin position="152"/>
        <end position="171"/>
    </location>
</feature>
<feature type="transmembrane region" description="Helical" evidence="1">
    <location>
        <begin position="125"/>
        <end position="145"/>
    </location>
</feature>
<keyword evidence="1" id="KW-0472">Membrane</keyword>
<comment type="caution">
    <text evidence="3">The sequence shown here is derived from an EMBL/GenBank/DDBJ whole genome shotgun (WGS) entry which is preliminary data.</text>
</comment>